<feature type="compositionally biased region" description="Polar residues" evidence="5">
    <location>
        <begin position="41"/>
        <end position="56"/>
    </location>
</feature>
<comment type="subcellular location">
    <subcellularLocation>
        <location evidence="1">Membrane</location>
        <topology evidence="1">Multi-pass membrane protein</topology>
    </subcellularLocation>
</comment>
<dbReference type="OrthoDB" id="1277691at2759"/>
<evidence type="ECO:0000256" key="6">
    <source>
        <dbReference type="SAM" id="Phobius"/>
    </source>
</evidence>
<feature type="transmembrane region" description="Helical" evidence="6">
    <location>
        <begin position="222"/>
        <end position="241"/>
    </location>
</feature>
<evidence type="ECO:0000256" key="3">
    <source>
        <dbReference type="ARBA" id="ARBA00022989"/>
    </source>
</evidence>
<evidence type="ECO:0000313" key="7">
    <source>
        <dbReference type="EMBL" id="PWN21175.1"/>
    </source>
</evidence>
<evidence type="ECO:0000313" key="8">
    <source>
        <dbReference type="Proteomes" id="UP000245942"/>
    </source>
</evidence>
<keyword evidence="2 6" id="KW-0812">Transmembrane</keyword>
<feature type="transmembrane region" description="Helical" evidence="6">
    <location>
        <begin position="280"/>
        <end position="301"/>
    </location>
</feature>
<evidence type="ECO:0000256" key="5">
    <source>
        <dbReference type="SAM" id="MobiDB-lite"/>
    </source>
</evidence>
<feature type="transmembrane region" description="Helical" evidence="6">
    <location>
        <begin position="169"/>
        <end position="186"/>
    </location>
</feature>
<dbReference type="STRING" id="1684307.A0A316UDM6"/>
<evidence type="ECO:0000256" key="4">
    <source>
        <dbReference type="ARBA" id="ARBA00023136"/>
    </source>
</evidence>
<sequence length="352" mass="36903">MALRPSIAALSRSVRTPASLPPLQAFKPRLPPSTIIRPNPLFNQTRGARTNPFKPNSGSSQVNSSTPSQSSFSLSAPHEAPSGDAPRSFSAPGGWQRLLTSVGIIGGTAFAANAFLNRETREGAMDPFSRNYLNSTFQYLAGGLAMTAGAAVALHRVGFSSRLMATNPWLVLGGGLAASIGGMIGAQTLEPGSPAKYACWALFNASQAAVLSPLLFFSPALLARAGLYTAGVVGSICYVGATAKDGQYLWMGGPLLAGVTVVALSSLAPMVLPATAFRTLVATEAISLYGGLAIFSGFVLYDTQKILARARAVQAGAMRADPLRESISLELDVINIFVRMVQILAMQQNRKK</sequence>
<dbReference type="AlphaFoldDB" id="A0A316UDM6"/>
<organism evidence="7 8">
    <name type="scientific">Pseudomicrostroma glucosiphilum</name>
    <dbReference type="NCBI Taxonomy" id="1684307"/>
    <lineage>
        <taxon>Eukaryota</taxon>
        <taxon>Fungi</taxon>
        <taxon>Dikarya</taxon>
        <taxon>Basidiomycota</taxon>
        <taxon>Ustilaginomycotina</taxon>
        <taxon>Exobasidiomycetes</taxon>
        <taxon>Microstromatales</taxon>
        <taxon>Microstromatales incertae sedis</taxon>
        <taxon>Pseudomicrostroma</taxon>
    </lineage>
</organism>
<evidence type="ECO:0008006" key="9">
    <source>
        <dbReference type="Google" id="ProtNLM"/>
    </source>
</evidence>
<dbReference type="EMBL" id="KZ819326">
    <property type="protein sequence ID" value="PWN21175.1"/>
    <property type="molecule type" value="Genomic_DNA"/>
</dbReference>
<feature type="transmembrane region" description="Helical" evidence="6">
    <location>
        <begin position="98"/>
        <end position="116"/>
    </location>
</feature>
<feature type="compositionally biased region" description="Low complexity" evidence="5">
    <location>
        <begin position="57"/>
        <end position="75"/>
    </location>
</feature>
<keyword evidence="4 6" id="KW-0472">Membrane</keyword>
<proteinExistence type="predicted"/>
<feature type="region of interest" description="Disordered" evidence="5">
    <location>
        <begin position="1"/>
        <end position="90"/>
    </location>
</feature>
<dbReference type="GeneID" id="37014168"/>
<dbReference type="PANTHER" id="PTHR23291:SF112">
    <property type="entry name" value="GROWTH HORMONE-INDUCIBLE TRANSMEMBRANE PROTEIN"/>
    <property type="match status" value="1"/>
</dbReference>
<dbReference type="Proteomes" id="UP000245942">
    <property type="component" value="Unassembled WGS sequence"/>
</dbReference>
<dbReference type="RefSeq" id="XP_025348335.1">
    <property type="nucleotide sequence ID" value="XM_025492434.1"/>
</dbReference>
<feature type="transmembrane region" description="Helical" evidence="6">
    <location>
        <begin position="137"/>
        <end position="157"/>
    </location>
</feature>
<gene>
    <name evidence="7" type="ORF">BCV69DRAFT_282666</name>
</gene>
<reference evidence="7 8" key="1">
    <citation type="journal article" date="2018" name="Mol. Biol. Evol.">
        <title>Broad Genomic Sampling Reveals a Smut Pathogenic Ancestry of the Fungal Clade Ustilaginomycotina.</title>
        <authorList>
            <person name="Kijpornyongpan T."/>
            <person name="Mondo S.J."/>
            <person name="Barry K."/>
            <person name="Sandor L."/>
            <person name="Lee J."/>
            <person name="Lipzen A."/>
            <person name="Pangilinan J."/>
            <person name="LaButti K."/>
            <person name="Hainaut M."/>
            <person name="Henrissat B."/>
            <person name="Grigoriev I.V."/>
            <person name="Spatafora J.W."/>
            <person name="Aime M.C."/>
        </authorList>
    </citation>
    <scope>NUCLEOTIDE SEQUENCE [LARGE SCALE GENOMIC DNA]</scope>
    <source>
        <strain evidence="7 8">MCA 4718</strain>
    </source>
</reference>
<keyword evidence="3 6" id="KW-1133">Transmembrane helix</keyword>
<evidence type="ECO:0000256" key="1">
    <source>
        <dbReference type="ARBA" id="ARBA00004141"/>
    </source>
</evidence>
<name>A0A316UDM6_9BASI</name>
<accession>A0A316UDM6</accession>
<evidence type="ECO:0000256" key="2">
    <source>
        <dbReference type="ARBA" id="ARBA00022692"/>
    </source>
</evidence>
<dbReference type="Pfam" id="PF01027">
    <property type="entry name" value="Bax1-I"/>
    <property type="match status" value="1"/>
</dbReference>
<keyword evidence="8" id="KW-1185">Reference proteome</keyword>
<feature type="transmembrane region" description="Helical" evidence="6">
    <location>
        <begin position="248"/>
        <end position="268"/>
    </location>
</feature>
<protein>
    <recommendedName>
        <fullName evidence="9">Bax inhibitor family protein</fullName>
    </recommendedName>
</protein>
<dbReference type="GO" id="GO:0005743">
    <property type="term" value="C:mitochondrial inner membrane"/>
    <property type="evidence" value="ECO:0007669"/>
    <property type="project" value="TreeGrafter"/>
</dbReference>
<dbReference type="PANTHER" id="PTHR23291">
    <property type="entry name" value="BAX INHIBITOR-RELATED"/>
    <property type="match status" value="1"/>
</dbReference>
<dbReference type="InterPro" id="IPR006214">
    <property type="entry name" value="Bax_inhibitor_1-related"/>
</dbReference>